<reference evidence="2" key="1">
    <citation type="submission" date="2018-05" db="EMBL/GenBank/DDBJ databases">
        <authorList>
            <person name="Lanie J.A."/>
            <person name="Ng W.-L."/>
            <person name="Kazmierczak K.M."/>
            <person name="Andrzejewski T.M."/>
            <person name="Davidsen T.M."/>
            <person name="Wayne K.J."/>
            <person name="Tettelin H."/>
            <person name="Glass J.I."/>
            <person name="Rusch D."/>
            <person name="Podicherti R."/>
            <person name="Tsui H.-C.T."/>
            <person name="Winkler M.E."/>
        </authorList>
    </citation>
    <scope>NUCLEOTIDE SEQUENCE</scope>
</reference>
<gene>
    <name evidence="2" type="ORF">METZ01_LOCUS119527</name>
</gene>
<evidence type="ECO:0000313" key="2">
    <source>
        <dbReference type="EMBL" id="SVA66673.1"/>
    </source>
</evidence>
<proteinExistence type="predicted"/>
<dbReference type="InterPro" id="IPR025297">
    <property type="entry name" value="DUF4159"/>
</dbReference>
<sequence>MKPWLSVGVILGVVWSTSSFFPESGAPLVTDLGPQAPEVSQDPYDPAGRSFTFCRVRYRQVRREPMGQGWRTDYPDADRNLMLRLSQLTTTPIRRTTHNEPDHIIISLSDDELFGCPFIFMSDVGTVA</sequence>
<dbReference type="Gene3D" id="3.40.50.12140">
    <property type="entry name" value="Domain of unknown function DUF4159"/>
    <property type="match status" value="1"/>
</dbReference>
<organism evidence="2">
    <name type="scientific">marine metagenome</name>
    <dbReference type="NCBI Taxonomy" id="408172"/>
    <lineage>
        <taxon>unclassified sequences</taxon>
        <taxon>metagenomes</taxon>
        <taxon>ecological metagenomes</taxon>
    </lineage>
</organism>
<feature type="domain" description="DUF4159" evidence="1">
    <location>
        <begin position="53"/>
        <end position="126"/>
    </location>
</feature>
<accession>A0A381XR06</accession>
<name>A0A381XR06_9ZZZZ</name>
<evidence type="ECO:0000259" key="1">
    <source>
        <dbReference type="Pfam" id="PF13709"/>
    </source>
</evidence>
<dbReference type="Pfam" id="PF13709">
    <property type="entry name" value="DUF4159"/>
    <property type="match status" value="1"/>
</dbReference>
<dbReference type="EMBL" id="UINC01015918">
    <property type="protein sequence ID" value="SVA66673.1"/>
    <property type="molecule type" value="Genomic_DNA"/>
</dbReference>
<protein>
    <recommendedName>
        <fullName evidence="1">DUF4159 domain-containing protein</fullName>
    </recommendedName>
</protein>
<dbReference type="AlphaFoldDB" id="A0A381XR06"/>
<feature type="non-terminal residue" evidence="2">
    <location>
        <position position="128"/>
    </location>
</feature>